<name>A0A1I1WKM8_9FLAO</name>
<accession>A0A1I1WKM8</accession>
<organism evidence="1 2">
    <name type="scientific">Flavobacterium phragmitis</name>
    <dbReference type="NCBI Taxonomy" id="739143"/>
    <lineage>
        <taxon>Bacteria</taxon>
        <taxon>Pseudomonadati</taxon>
        <taxon>Bacteroidota</taxon>
        <taxon>Flavobacteriia</taxon>
        <taxon>Flavobacteriales</taxon>
        <taxon>Flavobacteriaceae</taxon>
        <taxon>Flavobacterium</taxon>
    </lineage>
</organism>
<dbReference type="AlphaFoldDB" id="A0A1I1WKM8"/>
<dbReference type="RefSeq" id="WP_091497990.1">
    <property type="nucleotide sequence ID" value="NZ_FOMH01000015.1"/>
</dbReference>
<dbReference type="STRING" id="739143.SAMN05216297_11529"/>
<evidence type="ECO:0000313" key="1">
    <source>
        <dbReference type="EMBL" id="SFD93650.1"/>
    </source>
</evidence>
<keyword evidence="2" id="KW-1185">Reference proteome</keyword>
<evidence type="ECO:0008006" key="3">
    <source>
        <dbReference type="Google" id="ProtNLM"/>
    </source>
</evidence>
<evidence type="ECO:0000313" key="2">
    <source>
        <dbReference type="Proteomes" id="UP000199672"/>
    </source>
</evidence>
<dbReference type="OrthoDB" id="766447at2"/>
<dbReference type="PROSITE" id="PS51257">
    <property type="entry name" value="PROKAR_LIPOPROTEIN"/>
    <property type="match status" value="1"/>
</dbReference>
<proteinExistence type="predicted"/>
<dbReference type="EMBL" id="FOMH01000015">
    <property type="protein sequence ID" value="SFD93650.1"/>
    <property type="molecule type" value="Genomic_DNA"/>
</dbReference>
<dbReference type="Proteomes" id="UP000199672">
    <property type="component" value="Unassembled WGS sequence"/>
</dbReference>
<gene>
    <name evidence="1" type="ORF">SAMN05216297_11529</name>
</gene>
<reference evidence="2" key="1">
    <citation type="submission" date="2016-10" db="EMBL/GenBank/DDBJ databases">
        <authorList>
            <person name="Varghese N."/>
            <person name="Submissions S."/>
        </authorList>
    </citation>
    <scope>NUCLEOTIDE SEQUENCE [LARGE SCALE GENOMIC DNA]</scope>
    <source>
        <strain evidence="2">CGMCC 1.10370</strain>
    </source>
</reference>
<sequence length="191" mass="22017">MTSRKLFLLFFISILSSCGNKKEQELILRENALLEREKQFQDKEAEYDKLLKFRDSLLSVSKVKDTFPQAKEWPDSLKIKWNSKMICRESNCSNYVIGDQRNEIWEFISDSVGMYTNVLSNNEIKRVFTGQFLENKIVLDSAKETSAKNKIKVSVVLDDIKKNIIKGTQTITGQDNCTAKFSVELTPSNKK</sequence>
<protein>
    <recommendedName>
        <fullName evidence="3">Lipoprotein</fullName>
    </recommendedName>
</protein>